<proteinExistence type="predicted"/>
<evidence type="ECO:0000313" key="3">
    <source>
        <dbReference type="Proteomes" id="UP000236161"/>
    </source>
</evidence>
<dbReference type="PANTHER" id="PTHR35702:SF1">
    <property type="entry name" value="EXPRESSED PROTEIN"/>
    <property type="match status" value="1"/>
</dbReference>
<name>A0A2I0B3F0_9ASPA</name>
<dbReference type="PANTHER" id="PTHR35702">
    <property type="entry name" value="EXPRESSED PROTEIN"/>
    <property type="match status" value="1"/>
</dbReference>
<evidence type="ECO:0000313" key="2">
    <source>
        <dbReference type="EMBL" id="PKA62320.1"/>
    </source>
</evidence>
<protein>
    <submittedName>
        <fullName evidence="2">Uncharacterized protein</fullName>
    </submittedName>
</protein>
<dbReference type="AlphaFoldDB" id="A0A2I0B3F0"/>
<dbReference type="EMBL" id="KZ451918">
    <property type="protein sequence ID" value="PKA62320.1"/>
    <property type="molecule type" value="Genomic_DNA"/>
</dbReference>
<organism evidence="2 3">
    <name type="scientific">Apostasia shenzhenica</name>
    <dbReference type="NCBI Taxonomy" id="1088818"/>
    <lineage>
        <taxon>Eukaryota</taxon>
        <taxon>Viridiplantae</taxon>
        <taxon>Streptophyta</taxon>
        <taxon>Embryophyta</taxon>
        <taxon>Tracheophyta</taxon>
        <taxon>Spermatophyta</taxon>
        <taxon>Magnoliopsida</taxon>
        <taxon>Liliopsida</taxon>
        <taxon>Asparagales</taxon>
        <taxon>Orchidaceae</taxon>
        <taxon>Apostasioideae</taxon>
        <taxon>Apostasia</taxon>
    </lineage>
</organism>
<gene>
    <name evidence="2" type="ORF">AXF42_Ash016112</name>
</gene>
<dbReference type="STRING" id="1088818.A0A2I0B3F0"/>
<feature type="region of interest" description="Disordered" evidence="1">
    <location>
        <begin position="231"/>
        <end position="274"/>
    </location>
</feature>
<evidence type="ECO:0000256" key="1">
    <source>
        <dbReference type="SAM" id="MobiDB-lite"/>
    </source>
</evidence>
<sequence length="274" mass="29634">MLNVICYDSPSSLLNQISFRLQTAEKVREFVGEEDSSKSGKFTFLNCLDMGSGTFSCFGKEGIKLYVYSLRNKHVDKARQQATEVALTEALNEGLDASAAVKQAQKVGQKAAKQASRQAKRIVGPIMSAGWDSFEAIYYGGTTMEGVMRGAGTLLGAYAGGFHGEEMLGKLGYLLGSHLGSWVGGRIGLMVYDVGNGVSRMLEFFTSEGSTESEDDKGLTDSFTYKEQTFSEDAARNEGFSGYEPSGEDSDDQSEPSVESSEEGPDGWGFFQES</sequence>
<reference evidence="2 3" key="1">
    <citation type="journal article" date="2017" name="Nature">
        <title>The Apostasia genome and the evolution of orchids.</title>
        <authorList>
            <person name="Zhang G.Q."/>
            <person name="Liu K.W."/>
            <person name="Li Z."/>
            <person name="Lohaus R."/>
            <person name="Hsiao Y.Y."/>
            <person name="Niu S.C."/>
            <person name="Wang J.Y."/>
            <person name="Lin Y.C."/>
            <person name="Xu Q."/>
            <person name="Chen L.J."/>
            <person name="Yoshida K."/>
            <person name="Fujiwara S."/>
            <person name="Wang Z.W."/>
            <person name="Zhang Y.Q."/>
            <person name="Mitsuda N."/>
            <person name="Wang M."/>
            <person name="Liu G.H."/>
            <person name="Pecoraro L."/>
            <person name="Huang H.X."/>
            <person name="Xiao X.J."/>
            <person name="Lin M."/>
            <person name="Wu X.Y."/>
            <person name="Wu W.L."/>
            <person name="Chen Y.Y."/>
            <person name="Chang S.B."/>
            <person name="Sakamoto S."/>
            <person name="Ohme-Takagi M."/>
            <person name="Yagi M."/>
            <person name="Zeng S.J."/>
            <person name="Shen C.Y."/>
            <person name="Yeh C.M."/>
            <person name="Luo Y.B."/>
            <person name="Tsai W.C."/>
            <person name="Van de Peer Y."/>
            <person name="Liu Z.J."/>
        </authorList>
    </citation>
    <scope>NUCLEOTIDE SEQUENCE [LARGE SCALE GENOMIC DNA]</scope>
    <source>
        <strain evidence="3">cv. Shenzhen</strain>
        <tissue evidence="2">Stem</tissue>
    </source>
</reference>
<dbReference type="Proteomes" id="UP000236161">
    <property type="component" value="Unassembled WGS sequence"/>
</dbReference>
<keyword evidence="3" id="KW-1185">Reference proteome</keyword>
<dbReference type="OrthoDB" id="1906723at2759"/>
<accession>A0A2I0B3F0</accession>
<feature type="compositionally biased region" description="Acidic residues" evidence="1">
    <location>
        <begin position="246"/>
        <end position="265"/>
    </location>
</feature>